<organism evidence="9 10">
    <name type="scientific">Anisakis simplex</name>
    <name type="common">Herring worm</name>
    <dbReference type="NCBI Taxonomy" id="6269"/>
    <lineage>
        <taxon>Eukaryota</taxon>
        <taxon>Metazoa</taxon>
        <taxon>Ecdysozoa</taxon>
        <taxon>Nematoda</taxon>
        <taxon>Chromadorea</taxon>
        <taxon>Rhabditida</taxon>
        <taxon>Spirurina</taxon>
        <taxon>Ascaridomorpha</taxon>
        <taxon>Ascaridoidea</taxon>
        <taxon>Anisakidae</taxon>
        <taxon>Anisakis</taxon>
        <taxon>Anisakis simplex complex</taxon>
    </lineage>
</organism>
<dbReference type="InterPro" id="IPR036838">
    <property type="entry name" value="Ribosomal_uS10_dom_sf"/>
</dbReference>
<dbReference type="SMART" id="SM01403">
    <property type="entry name" value="Ribosomal_S10"/>
    <property type="match status" value="1"/>
</dbReference>
<reference evidence="9 10" key="1">
    <citation type="submission" date="2018-11" db="EMBL/GenBank/DDBJ databases">
        <authorList>
            <consortium name="Pathogen Informatics"/>
        </authorList>
    </citation>
    <scope>NUCLEOTIDE SEQUENCE [LARGE SCALE GENOMIC DNA]</scope>
</reference>
<dbReference type="AlphaFoldDB" id="A0A3P6RJD2"/>
<protein>
    <recommendedName>
        <fullName evidence="6">Small ribosomal subunit protein uS10m</fullName>
    </recommendedName>
    <alternativeName>
        <fullName evidence="7">28S ribosomal protein S10, mitochondrial</fullName>
    </alternativeName>
</protein>
<keyword evidence="3" id="KW-0689">Ribosomal protein</keyword>
<sequence>MDKLYSKVNLEVRGHDKAVLRSYTTFLQTACHHLSIQCTPVEILGYIRWIQPLLRSKFVHKKYKLHYETRTYIRRMSIKNVTGSTMSTFLEYIERNIPEGVAMKVNSEEIVDLPPMIKNSMQKLIGN</sequence>
<evidence type="ECO:0000313" key="9">
    <source>
        <dbReference type="EMBL" id="VDK44734.1"/>
    </source>
</evidence>
<evidence type="ECO:0000256" key="6">
    <source>
        <dbReference type="ARBA" id="ARBA00035261"/>
    </source>
</evidence>
<evidence type="ECO:0000313" key="10">
    <source>
        <dbReference type="Proteomes" id="UP000267096"/>
    </source>
</evidence>
<dbReference type="Proteomes" id="UP000267096">
    <property type="component" value="Unassembled WGS sequence"/>
</dbReference>
<evidence type="ECO:0000259" key="8">
    <source>
        <dbReference type="SMART" id="SM01403"/>
    </source>
</evidence>
<evidence type="ECO:0000256" key="3">
    <source>
        <dbReference type="ARBA" id="ARBA00022980"/>
    </source>
</evidence>
<dbReference type="SUPFAM" id="SSF54999">
    <property type="entry name" value="Ribosomal protein S10"/>
    <property type="match status" value="1"/>
</dbReference>
<proteinExistence type="inferred from homology"/>
<dbReference type="Gene3D" id="3.30.70.600">
    <property type="entry name" value="Ribosomal protein S10 domain"/>
    <property type="match status" value="1"/>
</dbReference>
<keyword evidence="5" id="KW-0687">Ribonucleoprotein</keyword>
<comment type="similarity">
    <text evidence="2">Belongs to the universal ribosomal protein uS10 family.</text>
</comment>
<dbReference type="PANTHER" id="PTHR13334">
    <property type="entry name" value="MITOCHONDRIAL 28S RIBOSOMAL PROTEIN S10"/>
    <property type="match status" value="1"/>
</dbReference>
<dbReference type="PANTHER" id="PTHR13334:SF4">
    <property type="entry name" value="SMALL RIBOSOMAL SUBUNIT PROTEIN US10M"/>
    <property type="match status" value="1"/>
</dbReference>
<dbReference type="InterPro" id="IPR040055">
    <property type="entry name" value="Ribosomal_uS10m"/>
</dbReference>
<evidence type="ECO:0000256" key="5">
    <source>
        <dbReference type="ARBA" id="ARBA00023274"/>
    </source>
</evidence>
<dbReference type="GO" id="GO:0005763">
    <property type="term" value="C:mitochondrial small ribosomal subunit"/>
    <property type="evidence" value="ECO:0007669"/>
    <property type="project" value="InterPro"/>
</dbReference>
<dbReference type="EMBL" id="UYRR01031055">
    <property type="protein sequence ID" value="VDK44734.1"/>
    <property type="molecule type" value="Genomic_DNA"/>
</dbReference>
<evidence type="ECO:0000256" key="7">
    <source>
        <dbReference type="ARBA" id="ARBA00035544"/>
    </source>
</evidence>
<keyword evidence="10" id="KW-1185">Reference proteome</keyword>
<comment type="subcellular location">
    <subcellularLocation>
        <location evidence="1">Mitochondrion</location>
    </subcellularLocation>
</comment>
<evidence type="ECO:0000256" key="4">
    <source>
        <dbReference type="ARBA" id="ARBA00023128"/>
    </source>
</evidence>
<evidence type="ECO:0000256" key="1">
    <source>
        <dbReference type="ARBA" id="ARBA00004173"/>
    </source>
</evidence>
<dbReference type="OrthoDB" id="366214at2759"/>
<evidence type="ECO:0000256" key="2">
    <source>
        <dbReference type="ARBA" id="ARBA00007102"/>
    </source>
</evidence>
<gene>
    <name evidence="9" type="ORF">ASIM_LOCUS11278</name>
</gene>
<dbReference type="Pfam" id="PF00338">
    <property type="entry name" value="Ribosomal_S10"/>
    <property type="match status" value="1"/>
</dbReference>
<accession>A0A3P6RJD2</accession>
<name>A0A3P6RJD2_ANISI</name>
<dbReference type="InterPro" id="IPR027486">
    <property type="entry name" value="Ribosomal_uS10_dom"/>
</dbReference>
<feature type="domain" description="Small ribosomal subunit protein uS10" evidence="8">
    <location>
        <begin position="9"/>
        <end position="106"/>
    </location>
</feature>
<keyword evidence="4" id="KW-0496">Mitochondrion</keyword>